<dbReference type="Pfam" id="PF07486">
    <property type="entry name" value="Hydrolase_2"/>
    <property type="match status" value="1"/>
</dbReference>
<keyword evidence="1" id="KW-0732">Signal</keyword>
<dbReference type="InterPro" id="IPR003343">
    <property type="entry name" value="Big_2"/>
</dbReference>
<feature type="domain" description="Cell wall hydrolase SleB" evidence="3">
    <location>
        <begin position="164"/>
        <end position="269"/>
    </location>
</feature>
<proteinExistence type="predicted"/>
<dbReference type="SUPFAM" id="SSF49373">
    <property type="entry name" value="Invasin/intimin cell-adhesion fragments"/>
    <property type="match status" value="1"/>
</dbReference>
<feature type="signal peptide" evidence="1">
    <location>
        <begin position="1"/>
        <end position="25"/>
    </location>
</feature>
<dbReference type="InterPro" id="IPR008964">
    <property type="entry name" value="Invasin/intimin_cell_adhesion"/>
</dbReference>
<name>A0ABT2LXX0_9FIRM</name>
<accession>A0ABT2LXX0</accession>
<dbReference type="EMBL" id="JAODBU010000003">
    <property type="protein sequence ID" value="MCT7398045.1"/>
    <property type="molecule type" value="Genomic_DNA"/>
</dbReference>
<dbReference type="RefSeq" id="WP_260978353.1">
    <property type="nucleotide sequence ID" value="NZ_JAODBU010000003.1"/>
</dbReference>
<gene>
    <name evidence="4" type="ORF">N5B56_02935</name>
</gene>
<evidence type="ECO:0000313" key="4">
    <source>
        <dbReference type="EMBL" id="MCT7398045.1"/>
    </source>
</evidence>
<reference evidence="4" key="1">
    <citation type="submission" date="2022-09" db="EMBL/GenBank/DDBJ databases">
        <title>Eubacterium sp. LFL-14 isolated from human feces.</title>
        <authorList>
            <person name="Liu F."/>
        </authorList>
    </citation>
    <scope>NUCLEOTIDE SEQUENCE</scope>
    <source>
        <strain evidence="4">LFL-14</strain>
    </source>
</reference>
<feature type="domain" description="BIG2" evidence="2">
    <location>
        <begin position="71"/>
        <end position="138"/>
    </location>
</feature>
<keyword evidence="5" id="KW-1185">Reference proteome</keyword>
<organism evidence="4 5">
    <name type="scientific">Eubacterium album</name>
    <dbReference type="NCBI Taxonomy" id="2978477"/>
    <lineage>
        <taxon>Bacteria</taxon>
        <taxon>Bacillati</taxon>
        <taxon>Bacillota</taxon>
        <taxon>Clostridia</taxon>
        <taxon>Eubacteriales</taxon>
        <taxon>Eubacteriaceae</taxon>
        <taxon>Eubacterium</taxon>
    </lineage>
</organism>
<dbReference type="InterPro" id="IPR042047">
    <property type="entry name" value="SleB_dom1"/>
</dbReference>
<keyword evidence="4" id="KW-0378">Hydrolase</keyword>
<dbReference type="Proteomes" id="UP001431199">
    <property type="component" value="Unassembled WGS sequence"/>
</dbReference>
<evidence type="ECO:0000259" key="3">
    <source>
        <dbReference type="Pfam" id="PF07486"/>
    </source>
</evidence>
<evidence type="ECO:0000256" key="1">
    <source>
        <dbReference type="SAM" id="SignalP"/>
    </source>
</evidence>
<dbReference type="InterPro" id="IPR011105">
    <property type="entry name" value="Cell_wall_hydrolase_SleB"/>
</dbReference>
<dbReference type="Gene3D" id="2.60.40.1080">
    <property type="match status" value="1"/>
</dbReference>
<comment type="caution">
    <text evidence="4">The sequence shown here is derived from an EMBL/GenBank/DDBJ whole genome shotgun (WGS) entry which is preliminary data.</text>
</comment>
<protein>
    <submittedName>
        <fullName evidence="4">Cell wall hydrolase</fullName>
    </submittedName>
</protein>
<feature type="chain" id="PRO_5045484862" evidence="1">
    <location>
        <begin position="26"/>
        <end position="270"/>
    </location>
</feature>
<dbReference type="Gene3D" id="1.10.10.2520">
    <property type="entry name" value="Cell wall hydrolase SleB, domain 1"/>
    <property type="match status" value="1"/>
</dbReference>
<evidence type="ECO:0000259" key="2">
    <source>
        <dbReference type="Pfam" id="PF02368"/>
    </source>
</evidence>
<sequence length="270" mass="29681">MKRKIYSSLVFTFMFAAVGLVTVHADDSISIPDTNTVAIETSTASEVETSTENSYNNITSTDNTDNTLDINKSVKVNKKIKLQKSLNLDSESVKDMTFTADDSTVVKVSKAGTVTGLKTGSTTVTVTSDTDDSVYATVNLDVKSSYTASQLRYMSSIIYSEACGEPYAGKKAVGIVVANRMKSSLFPNTIKGVLYQRRQFTPARNGSLNRSLALYDSGRMDPDCIAAAKEALNGDKTVVYKNSTINMTKTLFFSRYIYRSKFRIAHHMFK</sequence>
<dbReference type="GO" id="GO:0016787">
    <property type="term" value="F:hydrolase activity"/>
    <property type="evidence" value="ECO:0007669"/>
    <property type="project" value="UniProtKB-KW"/>
</dbReference>
<dbReference type="Pfam" id="PF02368">
    <property type="entry name" value="Big_2"/>
    <property type="match status" value="1"/>
</dbReference>
<evidence type="ECO:0000313" key="5">
    <source>
        <dbReference type="Proteomes" id="UP001431199"/>
    </source>
</evidence>